<dbReference type="AlphaFoldDB" id="A0A0Q9WZW7"/>
<gene>
    <name evidence="1" type="primary">Dwil\GK16750</name>
    <name evidence="1" type="ORF">Dwil_GK16750</name>
</gene>
<dbReference type="OrthoDB" id="2142040at2759"/>
<proteinExistence type="predicted"/>
<organism evidence="1 2">
    <name type="scientific">Drosophila willistoni</name>
    <name type="common">Fruit fly</name>
    <dbReference type="NCBI Taxonomy" id="7260"/>
    <lineage>
        <taxon>Eukaryota</taxon>
        <taxon>Metazoa</taxon>
        <taxon>Ecdysozoa</taxon>
        <taxon>Arthropoda</taxon>
        <taxon>Hexapoda</taxon>
        <taxon>Insecta</taxon>
        <taxon>Pterygota</taxon>
        <taxon>Neoptera</taxon>
        <taxon>Endopterygota</taxon>
        <taxon>Diptera</taxon>
        <taxon>Brachycera</taxon>
        <taxon>Muscomorpha</taxon>
        <taxon>Ephydroidea</taxon>
        <taxon>Drosophilidae</taxon>
        <taxon>Drosophila</taxon>
        <taxon>Sophophora</taxon>
    </lineage>
</organism>
<dbReference type="Proteomes" id="UP000007798">
    <property type="component" value="Unassembled WGS sequence"/>
</dbReference>
<dbReference type="Pfam" id="PF11901">
    <property type="entry name" value="DM9"/>
    <property type="match status" value="1"/>
</dbReference>
<dbReference type="SMR" id="A0A0Q9WZW7"/>
<protein>
    <submittedName>
        <fullName evidence="1">Uncharacterized protein</fullName>
    </submittedName>
</protein>
<dbReference type="PANTHER" id="PTHR31649:SF10">
    <property type="entry name" value="IP19903P-RELATED"/>
    <property type="match status" value="1"/>
</dbReference>
<dbReference type="SMART" id="SM00696">
    <property type="entry name" value="DM9"/>
    <property type="match status" value="2"/>
</dbReference>
<dbReference type="InterPro" id="IPR006616">
    <property type="entry name" value="DM9_repeat"/>
</dbReference>
<evidence type="ECO:0000313" key="1">
    <source>
        <dbReference type="EMBL" id="KRF97723.1"/>
    </source>
</evidence>
<reference evidence="1 2" key="1">
    <citation type="journal article" date="2007" name="Nature">
        <title>Evolution of genes and genomes on the Drosophila phylogeny.</title>
        <authorList>
            <consortium name="Drosophila 12 Genomes Consortium"/>
            <person name="Clark A.G."/>
            <person name="Eisen M.B."/>
            <person name="Smith D.R."/>
            <person name="Bergman C.M."/>
            <person name="Oliver B."/>
            <person name="Markow T.A."/>
            <person name="Kaufman T.C."/>
            <person name="Kellis M."/>
            <person name="Gelbart W."/>
            <person name="Iyer V.N."/>
            <person name="Pollard D.A."/>
            <person name="Sackton T.B."/>
            <person name="Larracuente A.M."/>
            <person name="Singh N.D."/>
            <person name="Abad J.P."/>
            <person name="Abt D.N."/>
            <person name="Adryan B."/>
            <person name="Aguade M."/>
            <person name="Akashi H."/>
            <person name="Anderson W.W."/>
            <person name="Aquadro C.F."/>
            <person name="Ardell D.H."/>
            <person name="Arguello R."/>
            <person name="Artieri C.G."/>
            <person name="Barbash D.A."/>
            <person name="Barker D."/>
            <person name="Barsanti P."/>
            <person name="Batterham P."/>
            <person name="Batzoglou S."/>
            <person name="Begun D."/>
            <person name="Bhutkar A."/>
            <person name="Blanco E."/>
            <person name="Bosak S.A."/>
            <person name="Bradley R.K."/>
            <person name="Brand A.D."/>
            <person name="Brent M.R."/>
            <person name="Brooks A.N."/>
            <person name="Brown R.H."/>
            <person name="Butlin R.K."/>
            <person name="Caggese C."/>
            <person name="Calvi B.R."/>
            <person name="Bernardo de Carvalho A."/>
            <person name="Caspi A."/>
            <person name="Castrezana S."/>
            <person name="Celniker S.E."/>
            <person name="Chang J.L."/>
            <person name="Chapple C."/>
            <person name="Chatterji S."/>
            <person name="Chinwalla A."/>
            <person name="Civetta A."/>
            <person name="Clifton S.W."/>
            <person name="Comeron J.M."/>
            <person name="Costello J.C."/>
            <person name="Coyne J.A."/>
            <person name="Daub J."/>
            <person name="David R.G."/>
            <person name="Delcher A.L."/>
            <person name="Delehaunty K."/>
            <person name="Do C.B."/>
            <person name="Ebling H."/>
            <person name="Edwards K."/>
            <person name="Eickbush T."/>
            <person name="Evans J.D."/>
            <person name="Filipski A."/>
            <person name="Findeiss S."/>
            <person name="Freyhult E."/>
            <person name="Fulton L."/>
            <person name="Fulton R."/>
            <person name="Garcia A.C."/>
            <person name="Gardiner A."/>
            <person name="Garfield D.A."/>
            <person name="Garvin B.E."/>
            <person name="Gibson G."/>
            <person name="Gilbert D."/>
            <person name="Gnerre S."/>
            <person name="Godfrey J."/>
            <person name="Good R."/>
            <person name="Gotea V."/>
            <person name="Gravely B."/>
            <person name="Greenberg A.J."/>
            <person name="Griffiths-Jones S."/>
            <person name="Gross S."/>
            <person name="Guigo R."/>
            <person name="Gustafson E.A."/>
            <person name="Haerty W."/>
            <person name="Hahn M.W."/>
            <person name="Halligan D.L."/>
            <person name="Halpern A.L."/>
            <person name="Halter G.M."/>
            <person name="Han M.V."/>
            <person name="Heger A."/>
            <person name="Hillier L."/>
            <person name="Hinrichs A.S."/>
            <person name="Holmes I."/>
            <person name="Hoskins R.A."/>
            <person name="Hubisz M.J."/>
            <person name="Hultmark D."/>
            <person name="Huntley M.A."/>
            <person name="Jaffe D.B."/>
            <person name="Jagadeeshan S."/>
            <person name="Jeck W.R."/>
            <person name="Johnson J."/>
            <person name="Jones C.D."/>
            <person name="Jordan W.C."/>
            <person name="Karpen G.H."/>
            <person name="Kataoka E."/>
            <person name="Keightley P.D."/>
            <person name="Kheradpour P."/>
            <person name="Kirkness E.F."/>
            <person name="Koerich L.B."/>
            <person name="Kristiansen K."/>
            <person name="Kudrna D."/>
            <person name="Kulathinal R.J."/>
            <person name="Kumar S."/>
            <person name="Kwok R."/>
            <person name="Lander E."/>
            <person name="Langley C.H."/>
            <person name="Lapoint R."/>
            <person name="Lazzaro B.P."/>
            <person name="Lee S.J."/>
            <person name="Levesque L."/>
            <person name="Li R."/>
            <person name="Lin C.F."/>
            <person name="Lin M.F."/>
            <person name="Lindblad-Toh K."/>
            <person name="Llopart A."/>
            <person name="Long M."/>
            <person name="Low L."/>
            <person name="Lozovsky E."/>
            <person name="Lu J."/>
            <person name="Luo M."/>
            <person name="Machado C.A."/>
            <person name="Makalowski W."/>
            <person name="Marzo M."/>
            <person name="Matsuda M."/>
            <person name="Matzkin L."/>
            <person name="McAllister B."/>
            <person name="McBride C.S."/>
            <person name="McKernan B."/>
            <person name="McKernan K."/>
            <person name="Mendez-Lago M."/>
            <person name="Minx P."/>
            <person name="Mollenhauer M.U."/>
            <person name="Montooth K."/>
            <person name="Mount S.M."/>
            <person name="Mu X."/>
            <person name="Myers E."/>
            <person name="Negre B."/>
            <person name="Newfeld S."/>
            <person name="Nielsen R."/>
            <person name="Noor M.A."/>
            <person name="O'Grady P."/>
            <person name="Pachter L."/>
            <person name="Papaceit M."/>
            <person name="Parisi M.J."/>
            <person name="Parisi M."/>
            <person name="Parts L."/>
            <person name="Pedersen J.S."/>
            <person name="Pesole G."/>
            <person name="Phillippy A.M."/>
            <person name="Ponting C.P."/>
            <person name="Pop M."/>
            <person name="Porcelli D."/>
            <person name="Powell J.R."/>
            <person name="Prohaska S."/>
            <person name="Pruitt K."/>
            <person name="Puig M."/>
            <person name="Quesneville H."/>
            <person name="Ram K.R."/>
            <person name="Rand D."/>
            <person name="Rasmussen M.D."/>
            <person name="Reed L.K."/>
            <person name="Reenan R."/>
            <person name="Reily A."/>
            <person name="Remington K.A."/>
            <person name="Rieger T.T."/>
            <person name="Ritchie M.G."/>
            <person name="Robin C."/>
            <person name="Rogers Y.H."/>
            <person name="Rohde C."/>
            <person name="Rozas J."/>
            <person name="Rubenfield M.J."/>
            <person name="Ruiz A."/>
            <person name="Russo S."/>
            <person name="Salzberg S.L."/>
            <person name="Sanchez-Gracia A."/>
            <person name="Saranga D.J."/>
            <person name="Sato H."/>
            <person name="Schaeffer S.W."/>
            <person name="Schatz M.C."/>
            <person name="Schlenke T."/>
            <person name="Schwartz R."/>
            <person name="Segarra C."/>
            <person name="Singh R.S."/>
            <person name="Sirot L."/>
            <person name="Sirota M."/>
            <person name="Sisneros N.B."/>
            <person name="Smith C.D."/>
            <person name="Smith T.F."/>
            <person name="Spieth J."/>
            <person name="Stage D.E."/>
            <person name="Stark A."/>
            <person name="Stephan W."/>
            <person name="Strausberg R.L."/>
            <person name="Strempel S."/>
            <person name="Sturgill D."/>
            <person name="Sutton G."/>
            <person name="Sutton G.G."/>
            <person name="Tao W."/>
            <person name="Teichmann S."/>
            <person name="Tobari Y.N."/>
            <person name="Tomimura Y."/>
            <person name="Tsolas J.M."/>
            <person name="Valente V.L."/>
            <person name="Venter E."/>
            <person name="Venter J.C."/>
            <person name="Vicario S."/>
            <person name="Vieira F.G."/>
            <person name="Vilella A.J."/>
            <person name="Villasante A."/>
            <person name="Walenz B."/>
            <person name="Wang J."/>
            <person name="Wasserman M."/>
            <person name="Watts T."/>
            <person name="Wilson D."/>
            <person name="Wilson R.K."/>
            <person name="Wing R.A."/>
            <person name="Wolfner M.F."/>
            <person name="Wong A."/>
            <person name="Wong G.K."/>
            <person name="Wu C.I."/>
            <person name="Wu G."/>
            <person name="Yamamoto D."/>
            <person name="Yang H.P."/>
            <person name="Yang S.P."/>
            <person name="Yorke J.A."/>
            <person name="Yoshida K."/>
            <person name="Zdobnov E."/>
            <person name="Zhang P."/>
            <person name="Zhang Y."/>
            <person name="Zimin A.V."/>
            <person name="Baldwin J."/>
            <person name="Abdouelleil A."/>
            <person name="Abdulkadir J."/>
            <person name="Abebe A."/>
            <person name="Abera B."/>
            <person name="Abreu J."/>
            <person name="Acer S.C."/>
            <person name="Aftuck L."/>
            <person name="Alexander A."/>
            <person name="An P."/>
            <person name="Anderson E."/>
            <person name="Anderson S."/>
            <person name="Arachi H."/>
            <person name="Azer M."/>
            <person name="Bachantsang P."/>
            <person name="Barry A."/>
            <person name="Bayul T."/>
            <person name="Berlin A."/>
            <person name="Bessette D."/>
            <person name="Bloom T."/>
            <person name="Blye J."/>
            <person name="Boguslavskiy L."/>
            <person name="Bonnet C."/>
            <person name="Boukhgalter B."/>
            <person name="Bourzgui I."/>
            <person name="Brown A."/>
            <person name="Cahill P."/>
            <person name="Channer S."/>
            <person name="Cheshatsang Y."/>
            <person name="Chuda L."/>
            <person name="Citroen M."/>
            <person name="Collymore A."/>
            <person name="Cooke P."/>
            <person name="Costello M."/>
            <person name="D'Aco K."/>
            <person name="Daza R."/>
            <person name="De Haan G."/>
            <person name="DeGray S."/>
            <person name="DeMaso C."/>
            <person name="Dhargay N."/>
            <person name="Dooley K."/>
            <person name="Dooley E."/>
            <person name="Doricent M."/>
            <person name="Dorje P."/>
            <person name="Dorjee K."/>
            <person name="Dupes A."/>
            <person name="Elong R."/>
            <person name="Falk J."/>
            <person name="Farina A."/>
            <person name="Faro S."/>
            <person name="Ferguson D."/>
            <person name="Fisher S."/>
            <person name="Foley C.D."/>
            <person name="Franke A."/>
            <person name="Friedrich D."/>
            <person name="Gadbois L."/>
            <person name="Gearin G."/>
            <person name="Gearin C.R."/>
            <person name="Giannoukos G."/>
            <person name="Goode T."/>
            <person name="Graham J."/>
            <person name="Grandbois E."/>
            <person name="Grewal S."/>
            <person name="Gyaltsen K."/>
            <person name="Hafez N."/>
            <person name="Hagos B."/>
            <person name="Hall J."/>
            <person name="Henson C."/>
            <person name="Hollinger A."/>
            <person name="Honan T."/>
            <person name="Huard M.D."/>
            <person name="Hughes L."/>
            <person name="Hurhula B."/>
            <person name="Husby M.E."/>
            <person name="Kamat A."/>
            <person name="Kanga B."/>
            <person name="Kashin S."/>
            <person name="Khazanovich D."/>
            <person name="Kisner P."/>
            <person name="Lance K."/>
            <person name="Lara M."/>
            <person name="Lee W."/>
            <person name="Lennon N."/>
            <person name="Letendre F."/>
            <person name="LeVine R."/>
            <person name="Lipovsky A."/>
            <person name="Liu X."/>
            <person name="Liu J."/>
            <person name="Liu S."/>
            <person name="Lokyitsang T."/>
            <person name="Lokyitsang Y."/>
            <person name="Lubonja R."/>
            <person name="Lui A."/>
            <person name="MacDonald P."/>
            <person name="Magnisalis V."/>
            <person name="Maru K."/>
            <person name="Matthews C."/>
            <person name="McCusker W."/>
            <person name="McDonough S."/>
            <person name="Mehta T."/>
            <person name="Meldrim J."/>
            <person name="Meneus L."/>
            <person name="Mihai O."/>
            <person name="Mihalev A."/>
            <person name="Mihova T."/>
            <person name="Mittelman R."/>
            <person name="Mlenga V."/>
            <person name="Montmayeur A."/>
            <person name="Mulrain L."/>
            <person name="Navidi A."/>
            <person name="Naylor J."/>
            <person name="Negash T."/>
            <person name="Nguyen T."/>
            <person name="Nguyen N."/>
            <person name="Nicol R."/>
            <person name="Norbu C."/>
            <person name="Norbu N."/>
            <person name="Novod N."/>
            <person name="O'Neill B."/>
            <person name="Osman S."/>
            <person name="Markiewicz E."/>
            <person name="Oyono O.L."/>
            <person name="Patti C."/>
            <person name="Phunkhang P."/>
            <person name="Pierre F."/>
            <person name="Priest M."/>
            <person name="Raghuraman S."/>
            <person name="Rege F."/>
            <person name="Reyes R."/>
            <person name="Rise C."/>
            <person name="Rogov P."/>
            <person name="Ross K."/>
            <person name="Ryan E."/>
            <person name="Settipalli S."/>
            <person name="Shea T."/>
            <person name="Sherpa N."/>
            <person name="Shi L."/>
            <person name="Shih D."/>
            <person name="Sparrow T."/>
            <person name="Spaulding J."/>
            <person name="Stalker J."/>
            <person name="Stange-Thomann N."/>
            <person name="Stavropoulos S."/>
            <person name="Stone C."/>
            <person name="Strader C."/>
            <person name="Tesfaye S."/>
            <person name="Thomson T."/>
            <person name="Thoulutsang Y."/>
            <person name="Thoulutsang D."/>
            <person name="Topham K."/>
            <person name="Topping I."/>
            <person name="Tsamla T."/>
            <person name="Vassiliev H."/>
            <person name="Vo A."/>
            <person name="Wangchuk T."/>
            <person name="Wangdi T."/>
            <person name="Weiand M."/>
            <person name="Wilkinson J."/>
            <person name="Wilson A."/>
            <person name="Yadav S."/>
            <person name="Young G."/>
            <person name="Yu Q."/>
            <person name="Zembek L."/>
            <person name="Zhong D."/>
            <person name="Zimmer A."/>
            <person name="Zwirko Z."/>
            <person name="Jaffe D.B."/>
            <person name="Alvarez P."/>
            <person name="Brockman W."/>
            <person name="Butler J."/>
            <person name="Chin C."/>
            <person name="Gnerre S."/>
            <person name="Grabherr M."/>
            <person name="Kleber M."/>
            <person name="Mauceli E."/>
            <person name="MacCallum I."/>
        </authorList>
    </citation>
    <scope>NUCLEOTIDE SEQUENCE [LARGE SCALE GENOMIC DNA]</scope>
    <source>
        <strain evidence="2">Tucson 14030-0811.24</strain>
    </source>
</reference>
<dbReference type="EMBL" id="CH963847">
    <property type="protein sequence ID" value="KRF97723.1"/>
    <property type="molecule type" value="Genomic_DNA"/>
</dbReference>
<keyword evidence="2" id="KW-1185">Reference proteome</keyword>
<dbReference type="InParanoid" id="A0A0Q9WZW7"/>
<name>A0A0Q9WZW7_DROWI</name>
<dbReference type="PANTHER" id="PTHR31649">
    <property type="entry name" value="AGAP009604-PA"/>
    <property type="match status" value="1"/>
</dbReference>
<evidence type="ECO:0000313" key="2">
    <source>
        <dbReference type="Proteomes" id="UP000007798"/>
    </source>
</evidence>
<sequence length="221" mass="23845">MPIRNGHVWVAGNLSIPFPSNAVHAGWVEDGTKIYVGRVNTTQKGFIPARITAENGTAFAAFNLTNNTYYIDGHVWVAGNLSIPFPSNAIHAGYMTDGTNIYVGRYNITGLGVLPAAIVVENGTAFIGHDWHGVSDGHVWVAGNLSIPFPSNAVQAGWVEDGTKIYVGRVNATEKGFLPARIIAENGTALYGYVLNNAYAFGEKLKTPSIVVFLYNSLLYR</sequence>
<accession>A0A0Q9WZW7</accession>